<gene>
    <name evidence="4" type="ORF">QYE76_065713</name>
</gene>
<dbReference type="EMBL" id="JAUUTY010000004">
    <property type="protein sequence ID" value="KAK1647908.1"/>
    <property type="molecule type" value="Genomic_DNA"/>
</dbReference>
<evidence type="ECO:0000313" key="5">
    <source>
        <dbReference type="Proteomes" id="UP001231189"/>
    </source>
</evidence>
<dbReference type="AlphaFoldDB" id="A0AAD8SAU3"/>
<accession>A0AAD8SAU3</accession>
<feature type="region of interest" description="Disordered" evidence="2">
    <location>
        <begin position="239"/>
        <end position="282"/>
    </location>
</feature>
<reference evidence="4" key="1">
    <citation type="submission" date="2023-07" db="EMBL/GenBank/DDBJ databases">
        <title>A chromosome-level genome assembly of Lolium multiflorum.</title>
        <authorList>
            <person name="Chen Y."/>
            <person name="Copetti D."/>
            <person name="Kolliker R."/>
            <person name="Studer B."/>
        </authorList>
    </citation>
    <scope>NUCLEOTIDE SEQUENCE</scope>
    <source>
        <strain evidence="4">02402/16</strain>
        <tissue evidence="4">Leaf</tissue>
    </source>
</reference>
<dbReference type="GO" id="GO:0003676">
    <property type="term" value="F:nucleic acid binding"/>
    <property type="evidence" value="ECO:0007669"/>
    <property type="project" value="InterPro"/>
</dbReference>
<comment type="caution">
    <text evidence="4">The sequence shown here is derived from an EMBL/GenBank/DDBJ whole genome shotgun (WGS) entry which is preliminary data.</text>
</comment>
<evidence type="ECO:0000256" key="1">
    <source>
        <dbReference type="PROSITE-ProRule" id="PRU00047"/>
    </source>
</evidence>
<keyword evidence="5" id="KW-1185">Reference proteome</keyword>
<dbReference type="InterPro" id="IPR025836">
    <property type="entry name" value="Zn_knuckle_CX2CX4HX4C"/>
</dbReference>
<dbReference type="PANTHER" id="PTHR31286:SF166">
    <property type="entry name" value="OS01G0177800 PROTEIN"/>
    <property type="match status" value="1"/>
</dbReference>
<keyword evidence="1" id="KW-0862">Zinc</keyword>
<dbReference type="PROSITE" id="PS50158">
    <property type="entry name" value="ZF_CCHC"/>
    <property type="match status" value="1"/>
</dbReference>
<dbReference type="Proteomes" id="UP001231189">
    <property type="component" value="Unassembled WGS sequence"/>
</dbReference>
<dbReference type="InterPro" id="IPR040256">
    <property type="entry name" value="At4g02000-like"/>
</dbReference>
<dbReference type="InterPro" id="IPR001878">
    <property type="entry name" value="Znf_CCHC"/>
</dbReference>
<dbReference type="PANTHER" id="PTHR31286">
    <property type="entry name" value="GLYCINE-RICH CELL WALL STRUCTURAL PROTEIN 1.8-LIKE"/>
    <property type="match status" value="1"/>
</dbReference>
<name>A0AAD8SAU3_LOLMU</name>
<evidence type="ECO:0000313" key="4">
    <source>
        <dbReference type="EMBL" id="KAK1647908.1"/>
    </source>
</evidence>
<sequence>MTGTTVRLGSGKAVVTASDVGAAGLVGSEKLASPSVAAAGSDDHVSEMMGRLRLTAAEAAPVVLDDGADDVPVHSPWALVGKVLSPNILHISTTAAALRPAWGNPRGLLLNPAGDNLFVAEFGTKADKDRVVDGPPWFVGKHAVLLKDFDVDQEYGRCWGSFLRVRVELDVDKPLRRGVTIFSQRRNATDWFDVQYENLPHFCFSCGLIGHSSVECKNPGERDAEGKLPYSGDRLCAPDERKKKFQGAKSSTGSALADTSRGQGKDKGPAQTEDGTTVGQKRKQVYRAKASLVAEAETVNPLAVVVHQKTSVPENNEVQNDDVLSSDSNKKLKKSGGNGSADLAGAVEQPCRTLITDNALIAFECLHTIRHQDNKRPFFALKIDMMKAYDRVEWDYLHGCLSSSRWAAGGAEETVARSVWPFVGAGVFSVGDALRGVAADLPLPGARGSVELWGASSPSRRSWSGGSGVKLLKVMVVAIQIEDDGDEARWRLFRAEVRDFPSAWGLRPCPRLLWRSGGGAPRYVSIVDSVFKIL</sequence>
<keyword evidence="1" id="KW-0479">Metal-binding</keyword>
<evidence type="ECO:0000256" key="2">
    <source>
        <dbReference type="SAM" id="MobiDB-lite"/>
    </source>
</evidence>
<evidence type="ECO:0000259" key="3">
    <source>
        <dbReference type="PROSITE" id="PS50158"/>
    </source>
</evidence>
<organism evidence="4 5">
    <name type="scientific">Lolium multiflorum</name>
    <name type="common">Italian ryegrass</name>
    <name type="synonym">Lolium perenne subsp. multiflorum</name>
    <dbReference type="NCBI Taxonomy" id="4521"/>
    <lineage>
        <taxon>Eukaryota</taxon>
        <taxon>Viridiplantae</taxon>
        <taxon>Streptophyta</taxon>
        <taxon>Embryophyta</taxon>
        <taxon>Tracheophyta</taxon>
        <taxon>Spermatophyta</taxon>
        <taxon>Magnoliopsida</taxon>
        <taxon>Liliopsida</taxon>
        <taxon>Poales</taxon>
        <taxon>Poaceae</taxon>
        <taxon>BOP clade</taxon>
        <taxon>Pooideae</taxon>
        <taxon>Poodae</taxon>
        <taxon>Poeae</taxon>
        <taxon>Poeae Chloroplast Group 2 (Poeae type)</taxon>
        <taxon>Loliodinae</taxon>
        <taxon>Loliinae</taxon>
        <taxon>Lolium</taxon>
    </lineage>
</organism>
<dbReference type="Pfam" id="PF14392">
    <property type="entry name" value="zf-CCHC_4"/>
    <property type="match status" value="1"/>
</dbReference>
<protein>
    <recommendedName>
        <fullName evidence="3">CCHC-type domain-containing protein</fullName>
    </recommendedName>
</protein>
<feature type="domain" description="CCHC-type" evidence="3">
    <location>
        <begin position="203"/>
        <end position="218"/>
    </location>
</feature>
<proteinExistence type="predicted"/>
<feature type="region of interest" description="Disordered" evidence="2">
    <location>
        <begin position="310"/>
        <end position="343"/>
    </location>
</feature>
<keyword evidence="1" id="KW-0863">Zinc-finger</keyword>
<dbReference type="GO" id="GO:0008270">
    <property type="term" value="F:zinc ion binding"/>
    <property type="evidence" value="ECO:0007669"/>
    <property type="project" value="UniProtKB-KW"/>
</dbReference>